<name>A0AAV6X5C8_9LAMI</name>
<gene>
    <name evidence="5" type="ORF">BUALT_Bualt11G0124100</name>
</gene>
<dbReference type="InterPro" id="IPR001844">
    <property type="entry name" value="Cpn60/GroEL"/>
</dbReference>
<reference evidence="5" key="1">
    <citation type="submission" date="2019-10" db="EMBL/GenBank/DDBJ databases">
        <authorList>
            <person name="Zhang R."/>
            <person name="Pan Y."/>
            <person name="Wang J."/>
            <person name="Ma R."/>
            <person name="Yu S."/>
        </authorList>
    </citation>
    <scope>NUCLEOTIDE SEQUENCE</scope>
    <source>
        <strain evidence="5">LA-IB0</strain>
        <tissue evidence="5">Leaf</tissue>
    </source>
</reference>
<keyword evidence="6" id="KW-1185">Reference proteome</keyword>
<evidence type="ECO:0000256" key="3">
    <source>
        <dbReference type="RuleBase" id="RU000418"/>
    </source>
</evidence>
<dbReference type="GO" id="GO:0005524">
    <property type="term" value="F:ATP binding"/>
    <property type="evidence" value="ECO:0007669"/>
    <property type="project" value="InterPro"/>
</dbReference>
<dbReference type="Gene3D" id="3.50.7.10">
    <property type="entry name" value="GroEL"/>
    <property type="match status" value="1"/>
</dbReference>
<dbReference type="Pfam" id="PF00118">
    <property type="entry name" value="Cpn60_TCP1"/>
    <property type="match status" value="1"/>
</dbReference>
<dbReference type="InterPro" id="IPR012677">
    <property type="entry name" value="Nucleotide-bd_a/b_plait_sf"/>
</dbReference>
<evidence type="ECO:0000313" key="6">
    <source>
        <dbReference type="Proteomes" id="UP000826271"/>
    </source>
</evidence>
<dbReference type="SUPFAM" id="SSF54928">
    <property type="entry name" value="RNA-binding domain, RBD"/>
    <property type="match status" value="1"/>
</dbReference>
<dbReference type="Gene3D" id="1.10.560.10">
    <property type="entry name" value="GroEL-like equatorial domain"/>
    <property type="match status" value="1"/>
</dbReference>
<dbReference type="GO" id="GO:0003676">
    <property type="term" value="F:nucleic acid binding"/>
    <property type="evidence" value="ECO:0007669"/>
    <property type="project" value="InterPro"/>
</dbReference>
<evidence type="ECO:0000256" key="1">
    <source>
        <dbReference type="ARBA" id="ARBA00006607"/>
    </source>
</evidence>
<dbReference type="InterPro" id="IPR002423">
    <property type="entry name" value="Cpn60/GroEL/TCP-1"/>
</dbReference>
<dbReference type="InterPro" id="IPR027413">
    <property type="entry name" value="GROEL-like_equatorial_sf"/>
</dbReference>
<dbReference type="PANTHER" id="PTHR45633">
    <property type="entry name" value="60 KDA HEAT SHOCK PROTEIN, MITOCHONDRIAL"/>
    <property type="match status" value="1"/>
</dbReference>
<dbReference type="GO" id="GO:0140662">
    <property type="term" value="F:ATP-dependent protein folding chaperone"/>
    <property type="evidence" value="ECO:0007669"/>
    <property type="project" value="InterPro"/>
</dbReference>
<dbReference type="GO" id="GO:0042026">
    <property type="term" value="P:protein refolding"/>
    <property type="evidence" value="ECO:0007669"/>
    <property type="project" value="InterPro"/>
</dbReference>
<feature type="domain" description="PTBP1-like RNA recognition motif 2" evidence="4">
    <location>
        <begin position="10"/>
        <end position="87"/>
    </location>
</feature>
<comment type="caution">
    <text evidence="5">The sequence shown here is derived from an EMBL/GenBank/DDBJ whole genome shotgun (WGS) entry which is preliminary data.</text>
</comment>
<evidence type="ECO:0000259" key="4">
    <source>
        <dbReference type="Pfam" id="PF11835"/>
    </source>
</evidence>
<sequence length="533" mass="60272">MAMNENNIDYERNLIVTIYDAIHPITVEVLHQLFDPFGIIEKIEIFPRSNFQALVSYQWLICSHREKFHLHGHRIYDCCCIMDIQYASKSFMVELAHETQFELVCQCSEDTRKELTDIIEKWSDDCKKEFKVHQVKLGVVQNKFVEVSNEVDLFDEKYFTPQNRVLFDEVPHKKKEILLDKKPEDCLKEARIEGEYFGMDVVAGVQLEKTVLVDMEMWSKLTERDTTLNCKLGTRPVDILFDLGGGNPIDGKECPEFGASGSRLSSTRNYVAKDIRFGVETRALMLKDVEELADAVKETMGPKRRNVVIKQSWGAPKVARDGVTVTESIKFMDKVKNIGESLIEQVVKAIHDIAGDGTTCASILTCAIFTKGCKSVVADMNAMDLRRGFTMVIGVMVTNLKNKGKMISTSEKIAQVGTIWANREREIGELITNAMARVDGKTLFNELEVLKLALKRQRPLVIVVENVEHDTLATLILNKLRAGIKGAYGATCVPCQVQHSARHVHHLAMASAIEATQRRAMLKIWILTNFGQN</sequence>
<dbReference type="Gene3D" id="3.30.260.10">
    <property type="entry name" value="TCP-1-like chaperonin intermediate domain"/>
    <property type="match status" value="1"/>
</dbReference>
<dbReference type="EMBL" id="WHWC01000011">
    <property type="protein sequence ID" value="KAG8374363.1"/>
    <property type="molecule type" value="Genomic_DNA"/>
</dbReference>
<dbReference type="InterPro" id="IPR021790">
    <property type="entry name" value="PTBP1-like_RRM2"/>
</dbReference>
<dbReference type="PRINTS" id="PR00298">
    <property type="entry name" value="CHAPERONIN60"/>
</dbReference>
<organism evidence="5 6">
    <name type="scientific">Buddleja alternifolia</name>
    <dbReference type="NCBI Taxonomy" id="168488"/>
    <lineage>
        <taxon>Eukaryota</taxon>
        <taxon>Viridiplantae</taxon>
        <taxon>Streptophyta</taxon>
        <taxon>Embryophyta</taxon>
        <taxon>Tracheophyta</taxon>
        <taxon>Spermatophyta</taxon>
        <taxon>Magnoliopsida</taxon>
        <taxon>eudicotyledons</taxon>
        <taxon>Gunneridae</taxon>
        <taxon>Pentapetalae</taxon>
        <taxon>asterids</taxon>
        <taxon>lamiids</taxon>
        <taxon>Lamiales</taxon>
        <taxon>Scrophulariaceae</taxon>
        <taxon>Buddlejeae</taxon>
        <taxon>Buddleja</taxon>
    </lineage>
</organism>
<dbReference type="Proteomes" id="UP000826271">
    <property type="component" value="Unassembled WGS sequence"/>
</dbReference>
<evidence type="ECO:0000256" key="2">
    <source>
        <dbReference type="ARBA" id="ARBA00023186"/>
    </source>
</evidence>
<dbReference type="SUPFAM" id="SSF48592">
    <property type="entry name" value="GroEL equatorial domain-like"/>
    <property type="match status" value="1"/>
</dbReference>
<dbReference type="InterPro" id="IPR027410">
    <property type="entry name" value="TCP-1-like_intermed_sf"/>
</dbReference>
<dbReference type="AlphaFoldDB" id="A0AAV6X5C8"/>
<dbReference type="InterPro" id="IPR027409">
    <property type="entry name" value="GroEL-like_apical_dom_sf"/>
</dbReference>
<proteinExistence type="inferred from homology"/>
<accession>A0AAV6X5C8</accession>
<protein>
    <recommendedName>
        <fullName evidence="4">PTBP1-like RNA recognition motif 2 domain-containing protein</fullName>
    </recommendedName>
</protein>
<dbReference type="Gene3D" id="3.30.70.330">
    <property type="match status" value="1"/>
</dbReference>
<dbReference type="SUPFAM" id="SSF52029">
    <property type="entry name" value="GroEL apical domain-like"/>
    <property type="match status" value="1"/>
</dbReference>
<dbReference type="Pfam" id="PF11835">
    <property type="entry name" value="RRM_8"/>
    <property type="match status" value="1"/>
</dbReference>
<comment type="similarity">
    <text evidence="1 3">Belongs to the chaperonin (HSP60) family.</text>
</comment>
<dbReference type="InterPro" id="IPR035979">
    <property type="entry name" value="RBD_domain_sf"/>
</dbReference>
<evidence type="ECO:0000313" key="5">
    <source>
        <dbReference type="EMBL" id="KAG8374363.1"/>
    </source>
</evidence>
<keyword evidence="2" id="KW-0143">Chaperone</keyword>